<dbReference type="SUPFAM" id="SSF48403">
    <property type="entry name" value="Ankyrin repeat"/>
    <property type="match status" value="2"/>
</dbReference>
<feature type="region of interest" description="Disordered" evidence="4">
    <location>
        <begin position="1618"/>
        <end position="1639"/>
    </location>
</feature>
<dbReference type="PROSITE" id="PS50297">
    <property type="entry name" value="ANK_REP_REGION"/>
    <property type="match status" value="3"/>
</dbReference>
<feature type="repeat" description="ANK" evidence="3">
    <location>
        <begin position="1310"/>
        <end position="1342"/>
    </location>
</feature>
<evidence type="ECO:0000256" key="2">
    <source>
        <dbReference type="ARBA" id="ARBA00023043"/>
    </source>
</evidence>
<feature type="repeat" description="ANK" evidence="3">
    <location>
        <begin position="1389"/>
        <end position="1423"/>
    </location>
</feature>
<keyword evidence="7" id="KW-1185">Reference proteome</keyword>
<dbReference type="EMBL" id="JAVHNS010000001">
    <property type="protein sequence ID" value="KAK6363683.1"/>
    <property type="molecule type" value="Genomic_DNA"/>
</dbReference>
<reference evidence="6 7" key="1">
    <citation type="submission" date="2019-10" db="EMBL/GenBank/DDBJ databases">
        <authorList>
            <person name="Palmer J.M."/>
        </authorList>
    </citation>
    <scope>NUCLEOTIDE SEQUENCE [LARGE SCALE GENOMIC DNA]</scope>
    <source>
        <strain evidence="6 7">TWF730</strain>
    </source>
</reference>
<feature type="repeat" description="ANK" evidence="3">
    <location>
        <begin position="1456"/>
        <end position="1490"/>
    </location>
</feature>
<feature type="transmembrane region" description="Helical" evidence="5">
    <location>
        <begin position="152"/>
        <end position="175"/>
    </location>
</feature>
<keyword evidence="5" id="KW-0472">Membrane</keyword>
<dbReference type="PANTHER" id="PTHR24198">
    <property type="entry name" value="ANKYRIN REPEAT AND PROTEIN KINASE DOMAIN-CONTAINING PROTEIN"/>
    <property type="match status" value="1"/>
</dbReference>
<accession>A0AAV9VQS6</accession>
<protein>
    <submittedName>
        <fullName evidence="6">Uncharacterized protein</fullName>
    </submittedName>
</protein>
<evidence type="ECO:0000313" key="7">
    <source>
        <dbReference type="Proteomes" id="UP001373714"/>
    </source>
</evidence>
<dbReference type="Gene3D" id="1.25.40.20">
    <property type="entry name" value="Ankyrin repeat-containing domain"/>
    <property type="match status" value="3"/>
</dbReference>
<gene>
    <name evidence="6" type="ORF">TWF730_001103</name>
</gene>
<evidence type="ECO:0000256" key="1">
    <source>
        <dbReference type="ARBA" id="ARBA00022737"/>
    </source>
</evidence>
<dbReference type="InterPro" id="IPR036770">
    <property type="entry name" value="Ankyrin_rpt-contain_sf"/>
</dbReference>
<evidence type="ECO:0000313" key="6">
    <source>
        <dbReference type="EMBL" id="KAK6363683.1"/>
    </source>
</evidence>
<dbReference type="Pfam" id="PF00023">
    <property type="entry name" value="Ank"/>
    <property type="match status" value="1"/>
</dbReference>
<keyword evidence="5" id="KW-1133">Transmembrane helix</keyword>
<feature type="repeat" description="ANK" evidence="3">
    <location>
        <begin position="1065"/>
        <end position="1102"/>
    </location>
</feature>
<evidence type="ECO:0000256" key="3">
    <source>
        <dbReference type="PROSITE-ProRule" id="PRU00023"/>
    </source>
</evidence>
<keyword evidence="5" id="KW-0812">Transmembrane</keyword>
<feature type="region of interest" description="Disordered" evidence="4">
    <location>
        <begin position="402"/>
        <end position="456"/>
    </location>
</feature>
<keyword evidence="1" id="KW-0677">Repeat</keyword>
<dbReference type="Pfam" id="PF12796">
    <property type="entry name" value="Ank_2"/>
    <property type="match status" value="3"/>
</dbReference>
<feature type="repeat" description="ANK" evidence="3">
    <location>
        <begin position="958"/>
        <end position="990"/>
    </location>
</feature>
<keyword evidence="2 3" id="KW-0040">ANK repeat</keyword>
<dbReference type="Proteomes" id="UP001373714">
    <property type="component" value="Unassembled WGS sequence"/>
</dbReference>
<feature type="compositionally biased region" description="Low complexity" evidence="4">
    <location>
        <begin position="417"/>
        <end position="447"/>
    </location>
</feature>
<feature type="transmembrane region" description="Helical" evidence="5">
    <location>
        <begin position="6"/>
        <end position="26"/>
    </location>
</feature>
<sequence length="1639" mass="180207">MAPLGLLTAVVSVIRVCGSASLRAFIGRAQESSGVAEIELLSCTSATTGELFNAGGGIARVFGSPRILEVVVTKSAGSSGSKFEVKTLLNAGEAWKRKLRAGLRKNNAEKQNLIGGIDPEDHSESLEEHDSLPRHRSPNLSLNLGIVKIDKWFTYLVAIFGIILQSGVLIFAVLTTQPRFIHLFTDPEGGPRPSYGLPFTLSGTILVCAGMFLCAYIIEKCTEEVIYERSKEHESTVYWVQPGNQKIGDQVFESFIKESSNYKTLPRYIISTRSQKKNSRPVLLMIALACSVVGFVLQFVGLRALHSSVIFAQIGVTLLMAIIRAMLRMKRSDDASNMVFRKASKAVRGHPSASSRPERIEPWIENPDSLHGHELDLLAMKICGVDMIFVGAAEDARLISGPRAAQAPPDPRLQSVSQPAGSQPGSRPGSSASGPISGSISGSGTPSEPKPCKVLAPEGASLGVDLQDMNYTLVDVRRQLAHLAQWSEFDAPSMARLLKYAIQNTMEVLSPSIKSLSGKTQCVWPISTRTVTFGASGNGEMKNIDLKLINPEGTIWQADKEELEALLGLWALSIRRGNHLEVTQSRRPSEFNKQIVRLLFTLEAGQSATAATEQKLASAEMWSNIWVNRKSKVIRKFQDTPGGNRQDPFYGNNWAGTHYFGYSGRQNTFPGHSLAFILEEGRESTLSSGLTVFCAQEIFCFFLEAVLRTVDGADVGGTTEIRSLVNQEDTFLLQNTIVEAIADGFSSSGIGTREEAYMCIFPALYKTGKMPSVDSVLPTIITRAETYRTQGKWSKAFELLEWLCYDTCPNLSISTSTSSDPDTKATETPTARKSRAQIALGDLCHVAIQEDDDDTIRLGFESIRRMLQSDLDPALSREYGWIGLRVCEDRGSKFDNYSMLLKDTCSNLEDVVAKYKIAKYRHDDTRALGYWAGQNEIAAVRYILGKGSILDIDSKNVLGYTAMHHAVSTRNTQIVQLLFRAGARIDVRDDNGSPPAAIAAEHGYDEILEMLIDYNLDAVRATSLSVNNRYDGASLLMVAAMGGHFECVKRILKAIPLSINVRRLNGDNVLAIACRYCEDNENSRAVVRYLVENGADARNKNDYDQNALHLATKYRFRGAVSIILSSGITVDIDAQDMSGATALHCAMKFATGIAKVLISYGANPNIQDNEGSTALSLAATLKLSQSDPGMSTLCNLDLNRSKYRITSYNSALAIKAAAQDSDVGMMEFLFKEFSTKSLWKVLKEIMSECDDKVLKWLGENVRWNDLANSRDPEKGLTARLESICPSNDPTITLSLDRQGYIVYYNAKTTEGETTLHLAAKFGLSWLVKDLVGAGVSVFQEDDNQRLPLHWIANFGMYHVDEAEVELLIELLGGKSEFGGKKVLEWPDANGKTPLYMAVENGGDKPAIARKLLEIGANPNGFEGGPRPLNAAYDEWKTGMADLLLEYGADVEYRIEGGATLLHRAAGRFNISINFVETLLKHKADVNSTLSNNATPLTYALSKWSQVNYVEDYGTRILLLLDHGARVTGINYFDDSPYHPDDKFGISLGNLVDKIISQRGELGRVYQNDARVARRLLVSWKQENPKKTKEDAVKELGGEIAWQKKKVWGRFETVHLDLESASDSGSEDSDFDSDSESNTS</sequence>
<feature type="compositionally biased region" description="Acidic residues" evidence="4">
    <location>
        <begin position="1624"/>
        <end position="1639"/>
    </location>
</feature>
<feature type="transmembrane region" description="Helical" evidence="5">
    <location>
        <begin position="195"/>
        <end position="218"/>
    </location>
</feature>
<dbReference type="PANTHER" id="PTHR24198:SF165">
    <property type="entry name" value="ANKYRIN REPEAT-CONTAINING PROTEIN-RELATED"/>
    <property type="match status" value="1"/>
</dbReference>
<feature type="transmembrane region" description="Helical" evidence="5">
    <location>
        <begin position="282"/>
        <end position="302"/>
    </location>
</feature>
<dbReference type="SMART" id="SM00248">
    <property type="entry name" value="ANK"/>
    <property type="match status" value="11"/>
</dbReference>
<comment type="caution">
    <text evidence="6">The sequence shown here is derived from an EMBL/GenBank/DDBJ whole genome shotgun (WGS) entry which is preliminary data.</text>
</comment>
<name>A0AAV9VQS6_9PEZI</name>
<evidence type="ECO:0000256" key="5">
    <source>
        <dbReference type="SAM" id="Phobius"/>
    </source>
</evidence>
<feature type="region of interest" description="Disordered" evidence="4">
    <location>
        <begin position="113"/>
        <end position="132"/>
    </location>
</feature>
<organism evidence="6 7">
    <name type="scientific">Orbilia blumenaviensis</name>
    <dbReference type="NCBI Taxonomy" id="1796055"/>
    <lineage>
        <taxon>Eukaryota</taxon>
        <taxon>Fungi</taxon>
        <taxon>Dikarya</taxon>
        <taxon>Ascomycota</taxon>
        <taxon>Pezizomycotina</taxon>
        <taxon>Orbiliomycetes</taxon>
        <taxon>Orbiliales</taxon>
        <taxon>Orbiliaceae</taxon>
        <taxon>Orbilia</taxon>
    </lineage>
</organism>
<proteinExistence type="predicted"/>
<feature type="compositionally biased region" description="Basic and acidic residues" evidence="4">
    <location>
        <begin position="119"/>
        <end position="132"/>
    </location>
</feature>
<evidence type="ECO:0000256" key="4">
    <source>
        <dbReference type="SAM" id="MobiDB-lite"/>
    </source>
</evidence>
<dbReference type="PROSITE" id="PS50088">
    <property type="entry name" value="ANK_REPEAT"/>
    <property type="match status" value="5"/>
</dbReference>
<dbReference type="InterPro" id="IPR002110">
    <property type="entry name" value="Ankyrin_rpt"/>
</dbReference>